<dbReference type="InterPro" id="IPR009506">
    <property type="entry name" value="YjiS-like"/>
</dbReference>
<gene>
    <name evidence="2" type="ORF">BCF53_12924</name>
</gene>
<accession>A0A4R3HSI7</accession>
<dbReference type="Proteomes" id="UP000295793">
    <property type="component" value="Unassembled WGS sequence"/>
</dbReference>
<dbReference type="AlphaFoldDB" id="A0A4R3HSI7"/>
<evidence type="ECO:0000259" key="1">
    <source>
        <dbReference type="Pfam" id="PF06568"/>
    </source>
</evidence>
<comment type="caution">
    <text evidence="2">The sequence shown here is derived from an EMBL/GenBank/DDBJ whole genome shotgun (WGS) entry which is preliminary data.</text>
</comment>
<keyword evidence="3" id="KW-1185">Reference proteome</keyword>
<dbReference type="Pfam" id="PF06568">
    <property type="entry name" value="YjiS-like"/>
    <property type="match status" value="1"/>
</dbReference>
<proteinExistence type="predicted"/>
<feature type="domain" description="YjiS-like" evidence="1">
    <location>
        <begin position="23"/>
        <end position="49"/>
    </location>
</feature>
<name>A0A4R3HSI7_9GAMM</name>
<evidence type="ECO:0000313" key="3">
    <source>
        <dbReference type="Proteomes" id="UP000295793"/>
    </source>
</evidence>
<reference evidence="2 3" key="1">
    <citation type="submission" date="2019-03" db="EMBL/GenBank/DDBJ databases">
        <title>Genomic Encyclopedia of Archaeal and Bacterial Type Strains, Phase II (KMG-II): from individual species to whole genera.</title>
        <authorList>
            <person name="Goeker M."/>
        </authorList>
    </citation>
    <scope>NUCLEOTIDE SEQUENCE [LARGE SCALE GENOMIC DNA]</scope>
    <source>
        <strain evidence="2 3">DSM 15388</strain>
    </source>
</reference>
<organism evidence="2 3">
    <name type="scientific">Reinekea marinisedimentorum</name>
    <dbReference type="NCBI Taxonomy" id="230495"/>
    <lineage>
        <taxon>Bacteria</taxon>
        <taxon>Pseudomonadati</taxon>
        <taxon>Pseudomonadota</taxon>
        <taxon>Gammaproteobacteria</taxon>
        <taxon>Oceanospirillales</taxon>
        <taxon>Saccharospirillaceae</taxon>
        <taxon>Reinekea</taxon>
    </lineage>
</organism>
<evidence type="ECO:0000313" key="2">
    <source>
        <dbReference type="EMBL" id="TCS35908.1"/>
    </source>
</evidence>
<dbReference type="EMBL" id="SLZR01000029">
    <property type="protein sequence ID" value="TCS35908.1"/>
    <property type="molecule type" value="Genomic_DNA"/>
</dbReference>
<sequence length="65" mass="7518">MTTYQLKQSFSTMYVGFPRAISFTKWLRNYKTRQSLAGLSDHMLKDVGIGKTQAKAEIAKPFWKD</sequence>
<protein>
    <submittedName>
        <fullName evidence="2">Uncharacterized protein DUF1127</fullName>
    </submittedName>
</protein>
<dbReference type="RefSeq" id="WP_165901993.1">
    <property type="nucleotide sequence ID" value="NZ_SLZR01000029.1"/>
</dbReference>